<evidence type="ECO:0000256" key="2">
    <source>
        <dbReference type="PIRSR" id="PIRSR006232-1"/>
    </source>
</evidence>
<dbReference type="Gene3D" id="2.60.120.10">
    <property type="entry name" value="Jelly Rolls"/>
    <property type="match status" value="2"/>
</dbReference>
<evidence type="ECO:0000313" key="6">
    <source>
        <dbReference type="EMBL" id="RUT73061.1"/>
    </source>
</evidence>
<name>A0A434AF70_9BACT</name>
<comment type="cofactor">
    <cofactor evidence="2">
        <name>Fe cation</name>
        <dbReference type="ChEBI" id="CHEBI:24875"/>
    </cofactor>
    <text evidence="2">Binds 1 Fe cation per subunit.</text>
</comment>
<dbReference type="PIRSF" id="PIRSF006232">
    <property type="entry name" value="Pirin"/>
    <property type="match status" value="1"/>
</dbReference>
<proteinExistence type="inferred from homology"/>
<dbReference type="RefSeq" id="WP_127344804.1">
    <property type="nucleotide sequence ID" value="NZ_RJJX01000029.1"/>
</dbReference>
<sequence>MKRIYHAADSRGSSKLDWLDSKHSFSFADYYCPERISFGTLRVLNDDIVKPGMGFGTHPHQDMEIISILLEGAMVHKDSSGHEEILKGNDVQVMSAGTGIMHSEFNASAVDEVHFLQIWIFPDKKGLAPRYDQKTFDDLGMDNSFQLLVAPMNSNNNALKINQNAFVSRARLQKDEFLDYQQNISDNGTYIFVLEGEVVVGEQLLQKKDGFGIFWDAKFKVECTEDAQLIFLEIPMC</sequence>
<dbReference type="Proteomes" id="UP000282985">
    <property type="component" value="Unassembled WGS sequence"/>
</dbReference>
<keyword evidence="2" id="KW-0479">Metal-binding</keyword>
<feature type="binding site" evidence="2">
    <location>
        <position position="60"/>
    </location>
    <ligand>
        <name>Fe cation</name>
        <dbReference type="ChEBI" id="CHEBI:24875"/>
    </ligand>
</feature>
<dbReference type="EMBL" id="RJJX01000029">
    <property type="protein sequence ID" value="RUT73061.1"/>
    <property type="molecule type" value="Genomic_DNA"/>
</dbReference>
<evidence type="ECO:0000256" key="1">
    <source>
        <dbReference type="ARBA" id="ARBA00008416"/>
    </source>
</evidence>
<reference evidence="6 7" key="1">
    <citation type="submission" date="2018-11" db="EMBL/GenBank/DDBJ databases">
        <title>Parancylomarina longa gen. nov., sp. nov., isolated from sediments of southern Okinawa.</title>
        <authorList>
            <person name="Fu T."/>
        </authorList>
    </citation>
    <scope>NUCLEOTIDE SEQUENCE [LARGE SCALE GENOMIC DNA]</scope>
    <source>
        <strain evidence="6 7">T3-2 S1-C</strain>
    </source>
</reference>
<feature type="binding site" evidence="2">
    <location>
        <position position="58"/>
    </location>
    <ligand>
        <name>Fe cation</name>
        <dbReference type="ChEBI" id="CHEBI:24875"/>
    </ligand>
</feature>
<comment type="similarity">
    <text evidence="1 3">Belongs to the pirin family.</text>
</comment>
<dbReference type="InterPro" id="IPR041602">
    <property type="entry name" value="Quercetinase_C"/>
</dbReference>
<dbReference type="SUPFAM" id="SSF51182">
    <property type="entry name" value="RmlC-like cupins"/>
    <property type="match status" value="1"/>
</dbReference>
<evidence type="ECO:0000259" key="4">
    <source>
        <dbReference type="Pfam" id="PF02678"/>
    </source>
</evidence>
<dbReference type="PANTHER" id="PTHR43212:SF3">
    <property type="entry name" value="QUERCETIN 2,3-DIOXYGENASE"/>
    <property type="match status" value="1"/>
</dbReference>
<feature type="domain" description="Pirin N-terminal" evidence="4">
    <location>
        <begin position="14"/>
        <end position="120"/>
    </location>
</feature>
<feature type="binding site" evidence="2">
    <location>
        <position position="102"/>
    </location>
    <ligand>
        <name>Fe cation</name>
        <dbReference type="ChEBI" id="CHEBI:24875"/>
    </ligand>
</feature>
<dbReference type="InterPro" id="IPR011051">
    <property type="entry name" value="RmlC_Cupin_sf"/>
</dbReference>
<keyword evidence="2" id="KW-0408">Iron</keyword>
<dbReference type="AlphaFoldDB" id="A0A434AF70"/>
<dbReference type="Pfam" id="PF02678">
    <property type="entry name" value="Pirin"/>
    <property type="match status" value="1"/>
</dbReference>
<dbReference type="Pfam" id="PF17954">
    <property type="entry name" value="Pirin_C_2"/>
    <property type="match status" value="1"/>
</dbReference>
<dbReference type="InterPro" id="IPR012093">
    <property type="entry name" value="Pirin"/>
</dbReference>
<dbReference type="PANTHER" id="PTHR43212">
    <property type="entry name" value="QUERCETIN 2,3-DIOXYGENASE"/>
    <property type="match status" value="1"/>
</dbReference>
<organism evidence="6 7">
    <name type="scientific">Ancylomarina longa</name>
    <dbReference type="NCBI Taxonomy" id="2487017"/>
    <lineage>
        <taxon>Bacteria</taxon>
        <taxon>Pseudomonadati</taxon>
        <taxon>Bacteroidota</taxon>
        <taxon>Bacteroidia</taxon>
        <taxon>Marinilabiliales</taxon>
        <taxon>Marinifilaceae</taxon>
        <taxon>Ancylomarina</taxon>
    </lineage>
</organism>
<evidence type="ECO:0000313" key="7">
    <source>
        <dbReference type="Proteomes" id="UP000282985"/>
    </source>
</evidence>
<keyword evidence="7" id="KW-1185">Reference proteome</keyword>
<feature type="domain" description="Quercetin 2,3-dioxygenase C-terminal cupin" evidence="5">
    <location>
        <begin position="148"/>
        <end position="234"/>
    </location>
</feature>
<dbReference type="InterPro" id="IPR003829">
    <property type="entry name" value="Pirin_N_dom"/>
</dbReference>
<dbReference type="OrthoDB" id="321327at2"/>
<accession>A0A434AF70</accession>
<gene>
    <name evidence="6" type="ORF">DLK05_15130</name>
</gene>
<protein>
    <submittedName>
        <fullName evidence="6">Pirin family protein</fullName>
    </submittedName>
</protein>
<comment type="caution">
    <text evidence="6">The sequence shown here is derived from an EMBL/GenBank/DDBJ whole genome shotgun (WGS) entry which is preliminary data.</text>
</comment>
<evidence type="ECO:0000259" key="5">
    <source>
        <dbReference type="Pfam" id="PF17954"/>
    </source>
</evidence>
<dbReference type="InterPro" id="IPR014710">
    <property type="entry name" value="RmlC-like_jellyroll"/>
</dbReference>
<feature type="binding site" evidence="2">
    <location>
        <position position="104"/>
    </location>
    <ligand>
        <name>Fe cation</name>
        <dbReference type="ChEBI" id="CHEBI:24875"/>
    </ligand>
</feature>
<dbReference type="CDD" id="cd02910">
    <property type="entry name" value="cupin_Yhhw_N"/>
    <property type="match status" value="1"/>
</dbReference>
<evidence type="ECO:0000256" key="3">
    <source>
        <dbReference type="RuleBase" id="RU003457"/>
    </source>
</evidence>
<dbReference type="GO" id="GO:0046872">
    <property type="term" value="F:metal ion binding"/>
    <property type="evidence" value="ECO:0007669"/>
    <property type="project" value="UniProtKB-KW"/>
</dbReference>